<evidence type="ECO:0000313" key="1">
    <source>
        <dbReference type="EMBL" id="KKP59578.1"/>
    </source>
</evidence>
<dbReference type="Pfam" id="PF05635">
    <property type="entry name" value="23S_rRNA_IVP"/>
    <property type="match status" value="1"/>
</dbReference>
<dbReference type="InterPro" id="IPR036583">
    <property type="entry name" value="23S_rRNA_IVS_sf"/>
</dbReference>
<protein>
    <submittedName>
        <fullName evidence="1">S23 ribosomal protein</fullName>
    </submittedName>
</protein>
<dbReference type="CDD" id="cd16377">
    <property type="entry name" value="23S_rRNA_IVP_like"/>
    <property type="match status" value="1"/>
</dbReference>
<evidence type="ECO:0000313" key="2">
    <source>
        <dbReference type="Proteomes" id="UP000034927"/>
    </source>
</evidence>
<proteinExistence type="predicted"/>
<comment type="caution">
    <text evidence="1">The sequence shown here is derived from an EMBL/GenBank/DDBJ whole genome shotgun (WGS) entry which is preliminary data.</text>
</comment>
<organism evidence="1 2">
    <name type="scientific">Candidatus Magasanikbacteria bacterium GW2011_GWC2_34_16</name>
    <dbReference type="NCBI Taxonomy" id="1619045"/>
    <lineage>
        <taxon>Bacteria</taxon>
        <taxon>Candidatus Magasanikiibacteriota</taxon>
    </lineage>
</organism>
<dbReference type="Proteomes" id="UP000034927">
    <property type="component" value="Unassembled WGS sequence"/>
</dbReference>
<gene>
    <name evidence="1" type="ORF">UR53_C0001G0078</name>
</gene>
<sequence length="114" mass="13384">MISENNPLYVKADKLANSIYEIIQCFPKYELYGLTSQLRRSALSVVLNIVEGFARQSKNEFRRFLIIAFGSLEETRYLINFSKKQNYLNELKFKETVLLINELAKIIWSIVNKK</sequence>
<dbReference type="PANTHER" id="PTHR38471:SF2">
    <property type="entry name" value="FOUR HELIX BUNDLE PROTEIN"/>
    <property type="match status" value="1"/>
</dbReference>
<dbReference type="NCBIfam" id="TIGR02436">
    <property type="entry name" value="four helix bundle protein"/>
    <property type="match status" value="1"/>
</dbReference>
<keyword evidence="1" id="KW-0689">Ribosomal protein</keyword>
<accession>A0A0G0ARK2</accession>
<dbReference type="GO" id="GO:0005840">
    <property type="term" value="C:ribosome"/>
    <property type="evidence" value="ECO:0007669"/>
    <property type="project" value="UniProtKB-KW"/>
</dbReference>
<dbReference type="SUPFAM" id="SSF158446">
    <property type="entry name" value="IVS-encoded protein-like"/>
    <property type="match status" value="1"/>
</dbReference>
<reference evidence="1 2" key="1">
    <citation type="journal article" date="2015" name="Nature">
        <title>rRNA introns, odd ribosomes, and small enigmatic genomes across a large radiation of phyla.</title>
        <authorList>
            <person name="Brown C.T."/>
            <person name="Hug L.A."/>
            <person name="Thomas B.C."/>
            <person name="Sharon I."/>
            <person name="Castelle C.J."/>
            <person name="Singh A."/>
            <person name="Wilkins M.J."/>
            <person name="Williams K.H."/>
            <person name="Banfield J.F."/>
        </authorList>
    </citation>
    <scope>NUCLEOTIDE SEQUENCE [LARGE SCALE GENOMIC DNA]</scope>
</reference>
<dbReference type="Gene3D" id="1.20.1440.60">
    <property type="entry name" value="23S rRNA-intervening sequence"/>
    <property type="match status" value="1"/>
</dbReference>
<name>A0A0G0ARK2_9BACT</name>
<dbReference type="AlphaFoldDB" id="A0A0G0ARK2"/>
<dbReference type="EMBL" id="LBPO01000001">
    <property type="protein sequence ID" value="KKP59578.1"/>
    <property type="molecule type" value="Genomic_DNA"/>
</dbReference>
<keyword evidence="1" id="KW-0687">Ribonucleoprotein</keyword>
<dbReference type="InterPro" id="IPR012657">
    <property type="entry name" value="23S_rRNA-intervening_sequence"/>
</dbReference>
<dbReference type="PANTHER" id="PTHR38471">
    <property type="entry name" value="FOUR HELIX BUNDLE PROTEIN"/>
    <property type="match status" value="1"/>
</dbReference>